<reference evidence="1" key="2">
    <citation type="submission" date="2020-09" db="EMBL/GenBank/DDBJ databases">
        <authorList>
            <person name="Sun Q."/>
            <person name="Zhou Y."/>
        </authorList>
    </citation>
    <scope>NUCLEOTIDE SEQUENCE</scope>
    <source>
        <strain evidence="1">CGMCC 1.15179</strain>
    </source>
</reference>
<proteinExistence type="predicted"/>
<evidence type="ECO:0000313" key="2">
    <source>
        <dbReference type="Proteomes" id="UP000625210"/>
    </source>
</evidence>
<name>A0A8J2VFS9_9BACL</name>
<dbReference type="RefSeq" id="WP_188649043.1">
    <property type="nucleotide sequence ID" value="NZ_BMHQ01000018.1"/>
</dbReference>
<keyword evidence="2" id="KW-1185">Reference proteome</keyword>
<sequence>MGKESAEVFWKAQWKKQSEVFQQVYHELLNIATHMDDRPQIQQRIWAAAKRLRDQSL</sequence>
<organism evidence="1 2">
    <name type="scientific">Marinithermofilum abyssi</name>
    <dbReference type="NCBI Taxonomy" id="1571185"/>
    <lineage>
        <taxon>Bacteria</taxon>
        <taxon>Bacillati</taxon>
        <taxon>Bacillota</taxon>
        <taxon>Bacilli</taxon>
        <taxon>Bacillales</taxon>
        <taxon>Thermoactinomycetaceae</taxon>
        <taxon>Marinithermofilum</taxon>
    </lineage>
</organism>
<accession>A0A8J2VFS9</accession>
<reference evidence="1" key="1">
    <citation type="journal article" date="2014" name="Int. J. Syst. Evol. Microbiol.">
        <title>Complete genome sequence of Corynebacterium casei LMG S-19264T (=DSM 44701T), isolated from a smear-ripened cheese.</title>
        <authorList>
            <consortium name="US DOE Joint Genome Institute (JGI-PGF)"/>
            <person name="Walter F."/>
            <person name="Albersmeier A."/>
            <person name="Kalinowski J."/>
            <person name="Ruckert C."/>
        </authorList>
    </citation>
    <scope>NUCLEOTIDE SEQUENCE</scope>
    <source>
        <strain evidence="1">CGMCC 1.15179</strain>
    </source>
</reference>
<protein>
    <submittedName>
        <fullName evidence="1">Uncharacterized protein</fullName>
    </submittedName>
</protein>
<dbReference type="AlphaFoldDB" id="A0A8J2VFS9"/>
<evidence type="ECO:0000313" key="1">
    <source>
        <dbReference type="EMBL" id="GGE28806.1"/>
    </source>
</evidence>
<gene>
    <name evidence="1" type="ORF">GCM10011571_33670</name>
</gene>
<dbReference type="EMBL" id="BMHQ01000018">
    <property type="protein sequence ID" value="GGE28806.1"/>
    <property type="molecule type" value="Genomic_DNA"/>
</dbReference>
<dbReference type="Proteomes" id="UP000625210">
    <property type="component" value="Unassembled WGS sequence"/>
</dbReference>
<comment type="caution">
    <text evidence="1">The sequence shown here is derived from an EMBL/GenBank/DDBJ whole genome shotgun (WGS) entry which is preliminary data.</text>
</comment>